<accession>A0ABU9CN72</accession>
<dbReference type="PIRSF" id="PIRSF019422">
    <property type="entry name" value="MltA"/>
    <property type="match status" value="1"/>
</dbReference>
<evidence type="ECO:0000256" key="5">
    <source>
        <dbReference type="ARBA" id="ARBA00030918"/>
    </source>
</evidence>
<feature type="signal peptide" evidence="7">
    <location>
        <begin position="1"/>
        <end position="31"/>
    </location>
</feature>
<evidence type="ECO:0000259" key="8">
    <source>
        <dbReference type="SMART" id="SM00925"/>
    </source>
</evidence>
<reference evidence="9 10" key="1">
    <citation type="submission" date="2024-04" db="EMBL/GenBank/DDBJ databases">
        <title>Novel species of the genus Ideonella isolated from streams.</title>
        <authorList>
            <person name="Lu H."/>
        </authorList>
    </citation>
    <scope>NUCLEOTIDE SEQUENCE [LARGE SCALE GENOMIC DNA]</scope>
    <source>
        <strain evidence="9 10">DXS22W</strain>
    </source>
</reference>
<evidence type="ECO:0000256" key="1">
    <source>
        <dbReference type="ARBA" id="ARBA00001420"/>
    </source>
</evidence>
<evidence type="ECO:0000256" key="3">
    <source>
        <dbReference type="ARBA" id="ARBA00023239"/>
    </source>
</evidence>
<organism evidence="9 10">
    <name type="scientific">Pseudaquabacterium inlustre</name>
    <dbReference type="NCBI Taxonomy" id="2984192"/>
    <lineage>
        <taxon>Bacteria</taxon>
        <taxon>Pseudomonadati</taxon>
        <taxon>Pseudomonadota</taxon>
        <taxon>Betaproteobacteria</taxon>
        <taxon>Burkholderiales</taxon>
        <taxon>Sphaerotilaceae</taxon>
        <taxon>Pseudaquabacterium</taxon>
    </lineage>
</organism>
<dbReference type="InterPro" id="IPR026044">
    <property type="entry name" value="MltA"/>
</dbReference>
<keyword evidence="4" id="KW-0961">Cell wall biogenesis/degradation</keyword>
<comment type="caution">
    <text evidence="9">The sequence shown here is derived from an EMBL/GenBank/DDBJ whole genome shotgun (WGS) entry which is preliminary data.</text>
</comment>
<keyword evidence="7" id="KW-0732">Signal</keyword>
<dbReference type="Pfam" id="PF03562">
    <property type="entry name" value="MltA"/>
    <property type="match status" value="1"/>
</dbReference>
<dbReference type="EMBL" id="JBBUTH010000011">
    <property type="protein sequence ID" value="MEK8053275.1"/>
    <property type="molecule type" value="Genomic_DNA"/>
</dbReference>
<dbReference type="CDD" id="cd14668">
    <property type="entry name" value="mlta_B"/>
    <property type="match status" value="1"/>
</dbReference>
<evidence type="ECO:0000313" key="9">
    <source>
        <dbReference type="EMBL" id="MEK8053275.1"/>
    </source>
</evidence>
<evidence type="ECO:0000256" key="6">
    <source>
        <dbReference type="SAM" id="MobiDB-lite"/>
    </source>
</evidence>
<keyword evidence="10" id="KW-1185">Reference proteome</keyword>
<gene>
    <name evidence="9" type="ORF">AACH10_23670</name>
</gene>
<evidence type="ECO:0000256" key="7">
    <source>
        <dbReference type="SAM" id="SignalP"/>
    </source>
</evidence>
<dbReference type="PANTHER" id="PTHR30124">
    <property type="entry name" value="MEMBRANE-BOUND LYTIC MUREIN TRANSGLYCOSYLASE A"/>
    <property type="match status" value="1"/>
</dbReference>
<name>A0ABU9CN72_9BURK</name>
<dbReference type="Gene3D" id="2.40.240.50">
    <property type="entry name" value="Barwin-like endoglucanases"/>
    <property type="match status" value="1"/>
</dbReference>
<feature type="chain" id="PRO_5046552808" description="peptidoglycan lytic exotransglycosylase" evidence="7">
    <location>
        <begin position="32"/>
        <end position="412"/>
    </location>
</feature>
<dbReference type="PANTHER" id="PTHR30124:SF0">
    <property type="entry name" value="MEMBRANE-BOUND LYTIC MUREIN TRANSGLYCOSYLASE A"/>
    <property type="match status" value="1"/>
</dbReference>
<dbReference type="RefSeq" id="WP_341413016.1">
    <property type="nucleotide sequence ID" value="NZ_JBBUTH010000011.1"/>
</dbReference>
<dbReference type="EC" id="4.2.2.n1" evidence="2"/>
<dbReference type="Pfam" id="PF06725">
    <property type="entry name" value="3D"/>
    <property type="match status" value="1"/>
</dbReference>
<dbReference type="InterPro" id="IPR005300">
    <property type="entry name" value="MltA_B"/>
</dbReference>
<evidence type="ECO:0000313" key="10">
    <source>
        <dbReference type="Proteomes" id="UP001365405"/>
    </source>
</evidence>
<feature type="compositionally biased region" description="Low complexity" evidence="6">
    <location>
        <begin position="42"/>
        <end position="64"/>
    </location>
</feature>
<dbReference type="InterPro" id="IPR010611">
    <property type="entry name" value="3D_dom"/>
</dbReference>
<proteinExistence type="predicted"/>
<dbReference type="Proteomes" id="UP001365405">
    <property type="component" value="Unassembled WGS sequence"/>
</dbReference>
<feature type="region of interest" description="Disordered" evidence="6">
    <location>
        <begin position="39"/>
        <end position="64"/>
    </location>
</feature>
<dbReference type="CDD" id="cd14485">
    <property type="entry name" value="mltA_like_LT_A"/>
    <property type="match status" value="1"/>
</dbReference>
<sequence length="412" mass="44274">MSMASLSRPALPRPARRGPALALVAAALVLAGCASTPPAERPAPVAQATPTPATPAVVAPSGPAAEPAPWLRARARWVPVDWAALPGWQADRAAELWPALRAGCARPLAAWAAVCARAQAFNPPDDGFAREFLQRELQPWRVESHDGETQGLATGYFEPLVAASRRPTAQFKVPLYRAPADLASRRPYWSRQQLDTLPAARAALAGLEIAWVASPLDALILQIQGSGRLRFTEADGRSRQVRLAFGGHNDQPYKSVGRWLIEQGEMRADGANWPAIRAWGERASPARLNEMLWSNPRMVFFREEALPDEAVAGPPPGPRGAQGVPLTAGRSVAVDPQAVPYGTPLWLDTTEPLAATPLQRLVMAQDTGGAIVGAVRIDLFWGAGELAEQQAGRMKQPLRVWALWPKGSLPPS</sequence>
<dbReference type="SUPFAM" id="SSF50685">
    <property type="entry name" value="Barwin-like endoglucanases"/>
    <property type="match status" value="1"/>
</dbReference>
<dbReference type="InterPro" id="IPR036908">
    <property type="entry name" value="RlpA-like_sf"/>
</dbReference>
<protein>
    <recommendedName>
        <fullName evidence="2">peptidoglycan lytic exotransglycosylase</fullName>
        <ecNumber evidence="2">4.2.2.n1</ecNumber>
    </recommendedName>
    <alternativeName>
        <fullName evidence="5">Murein hydrolase A</fullName>
    </alternativeName>
</protein>
<evidence type="ECO:0000256" key="2">
    <source>
        <dbReference type="ARBA" id="ARBA00012587"/>
    </source>
</evidence>
<evidence type="ECO:0000256" key="4">
    <source>
        <dbReference type="ARBA" id="ARBA00023316"/>
    </source>
</evidence>
<comment type="catalytic activity">
    <reaction evidence="1">
        <text>Exolytic cleavage of the (1-&gt;4)-beta-glycosidic linkage between N-acetylmuramic acid (MurNAc) and N-acetylglucosamine (GlcNAc) residues in peptidoglycan, from either the reducing or the non-reducing ends of the peptidoglycan chains, with concomitant formation of a 1,6-anhydrobond in the MurNAc residue.</text>
        <dbReference type="EC" id="4.2.2.n1"/>
    </reaction>
</comment>
<feature type="domain" description="Lytic transglycosylase MltA" evidence="8">
    <location>
        <begin position="160"/>
        <end position="302"/>
    </location>
</feature>
<dbReference type="SMART" id="SM00925">
    <property type="entry name" value="MltA"/>
    <property type="match status" value="1"/>
</dbReference>
<dbReference type="Gene3D" id="2.40.40.10">
    <property type="entry name" value="RlpA-like domain"/>
    <property type="match status" value="1"/>
</dbReference>
<keyword evidence="3" id="KW-0456">Lyase</keyword>